<evidence type="ECO:0000256" key="1">
    <source>
        <dbReference type="ARBA" id="ARBA00007387"/>
    </source>
</evidence>
<dbReference type="AlphaFoldDB" id="A0A6G0WUP7"/>
<evidence type="ECO:0000256" key="5">
    <source>
        <dbReference type="ARBA" id="ARBA00023242"/>
    </source>
</evidence>
<comment type="caution">
    <text evidence="7">The sequence shown here is derived from an EMBL/GenBank/DDBJ whole genome shotgun (WGS) entry which is preliminary data.</text>
</comment>
<keyword evidence="5" id="KW-0539">Nucleus</keyword>
<dbReference type="GO" id="GO:0005640">
    <property type="term" value="C:nuclear outer membrane"/>
    <property type="evidence" value="ECO:0007669"/>
    <property type="project" value="UniProtKB-SubCell"/>
</dbReference>
<comment type="subcellular location">
    <subcellularLocation>
        <location evidence="6">Nucleus outer membrane</location>
        <topology evidence="6">Single-pass membrane protein</topology>
    </subcellularLocation>
</comment>
<dbReference type="PANTHER" id="PTHR12265:SF30">
    <property type="entry name" value="TRANSMEMBRANE PROTEIN 53"/>
    <property type="match status" value="1"/>
</dbReference>
<dbReference type="Proteomes" id="UP000481153">
    <property type="component" value="Unassembled WGS sequence"/>
</dbReference>
<gene>
    <name evidence="7" type="ORF">Ae201684_011499</name>
</gene>
<dbReference type="Pfam" id="PF05705">
    <property type="entry name" value="DUF829"/>
    <property type="match status" value="1"/>
</dbReference>
<reference evidence="7 8" key="1">
    <citation type="submission" date="2019-07" db="EMBL/GenBank/DDBJ databases">
        <title>Genomics analysis of Aphanomyces spp. identifies a new class of oomycete effector associated with host adaptation.</title>
        <authorList>
            <person name="Gaulin E."/>
        </authorList>
    </citation>
    <scope>NUCLEOTIDE SEQUENCE [LARGE SCALE GENOMIC DNA]</scope>
    <source>
        <strain evidence="7 8">ATCC 201684</strain>
    </source>
</reference>
<dbReference type="PANTHER" id="PTHR12265">
    <property type="entry name" value="TRANSMEMBRANE PROTEIN 53"/>
    <property type="match status" value="1"/>
</dbReference>
<organism evidence="7 8">
    <name type="scientific">Aphanomyces euteiches</name>
    <dbReference type="NCBI Taxonomy" id="100861"/>
    <lineage>
        <taxon>Eukaryota</taxon>
        <taxon>Sar</taxon>
        <taxon>Stramenopiles</taxon>
        <taxon>Oomycota</taxon>
        <taxon>Saprolegniomycetes</taxon>
        <taxon>Saprolegniales</taxon>
        <taxon>Verrucalvaceae</taxon>
        <taxon>Aphanomyces</taxon>
    </lineage>
</organism>
<protein>
    <recommendedName>
        <fullName evidence="9">AB hydrolase-1 domain-containing protein</fullName>
    </recommendedName>
</protein>
<dbReference type="EMBL" id="VJMJ01000146">
    <property type="protein sequence ID" value="KAF0731239.1"/>
    <property type="molecule type" value="Genomic_DNA"/>
</dbReference>
<evidence type="ECO:0000256" key="4">
    <source>
        <dbReference type="ARBA" id="ARBA00023136"/>
    </source>
</evidence>
<evidence type="ECO:0000313" key="7">
    <source>
        <dbReference type="EMBL" id="KAF0731239.1"/>
    </source>
</evidence>
<keyword evidence="4" id="KW-0472">Membrane</keyword>
<dbReference type="InterPro" id="IPR029058">
    <property type="entry name" value="AB_hydrolase_fold"/>
</dbReference>
<accession>A0A6G0WUP7</accession>
<dbReference type="VEuPathDB" id="FungiDB:AeMF1_011600"/>
<proteinExistence type="inferred from homology"/>
<keyword evidence="3" id="KW-1133">Transmembrane helix</keyword>
<evidence type="ECO:0000256" key="3">
    <source>
        <dbReference type="ARBA" id="ARBA00022989"/>
    </source>
</evidence>
<comment type="similarity">
    <text evidence="1">Belongs to the TMEM53 family.</text>
</comment>
<keyword evidence="2" id="KW-0812">Transmembrane</keyword>
<name>A0A6G0WUP7_9STRA</name>
<evidence type="ECO:0008006" key="9">
    <source>
        <dbReference type="Google" id="ProtNLM"/>
    </source>
</evidence>
<dbReference type="OrthoDB" id="77878at2759"/>
<evidence type="ECO:0000256" key="2">
    <source>
        <dbReference type="ARBA" id="ARBA00022692"/>
    </source>
</evidence>
<evidence type="ECO:0000256" key="6">
    <source>
        <dbReference type="ARBA" id="ARBA00034303"/>
    </source>
</evidence>
<sequence length="246" mass="28155">MLVDRPTPLVLVCGWTNASSAQVEQYVDMYNKLGYRTLMLPSHGLDFFLPERWVHMTSIRQVEQIVKDQNNAPLEIIPHVLSNGGCRSWYCFENQLIHAGIPFRVASIVFDSCPSIPGPTSESPFTMMQLQQIPLLKLLVTERFMWRWIIFALHALLWLTGRKHPFTLHYLRYLIRDASIPKLFLYSSADELVGSADIQGAIQTARSMGSPFVSVDFEVSKHVSHYRTNPALYTSTVQTFLSKHVR</sequence>
<dbReference type="SUPFAM" id="SSF53474">
    <property type="entry name" value="alpha/beta-Hydrolases"/>
    <property type="match status" value="1"/>
</dbReference>
<dbReference type="InterPro" id="IPR008547">
    <property type="entry name" value="DUF829_TMEM53"/>
</dbReference>
<evidence type="ECO:0000313" key="8">
    <source>
        <dbReference type="Proteomes" id="UP000481153"/>
    </source>
</evidence>
<keyword evidence="8" id="KW-1185">Reference proteome</keyword>